<keyword evidence="4" id="KW-1185">Reference proteome</keyword>
<dbReference type="GO" id="GO:0008270">
    <property type="term" value="F:zinc ion binding"/>
    <property type="evidence" value="ECO:0007669"/>
    <property type="project" value="InterPro"/>
</dbReference>
<dbReference type="InterPro" id="IPR006619">
    <property type="entry name" value="PGRP_domain_met/bac"/>
</dbReference>
<evidence type="ECO:0000256" key="1">
    <source>
        <dbReference type="ARBA" id="ARBA00007553"/>
    </source>
</evidence>
<proteinExistence type="inferred from homology"/>
<dbReference type="InterPro" id="IPR002502">
    <property type="entry name" value="Amidase_domain"/>
</dbReference>
<name>A0A8K1D8I2_9PASS</name>
<feature type="non-terminal residue" evidence="3">
    <location>
        <position position="1"/>
    </location>
</feature>
<dbReference type="OrthoDB" id="10001926at2759"/>
<accession>A0A8K1D8I2</accession>
<dbReference type="Proteomes" id="UP000796761">
    <property type="component" value="Unassembled WGS sequence"/>
</dbReference>
<dbReference type="CDD" id="cd06583">
    <property type="entry name" value="PGRP"/>
    <property type="match status" value="1"/>
</dbReference>
<dbReference type="EMBL" id="SWJQ01002078">
    <property type="protein sequence ID" value="TRZ06932.1"/>
    <property type="molecule type" value="Genomic_DNA"/>
</dbReference>
<dbReference type="GO" id="GO:0008745">
    <property type="term" value="F:N-acetylmuramoyl-L-alanine amidase activity"/>
    <property type="evidence" value="ECO:0007669"/>
    <property type="project" value="InterPro"/>
</dbReference>
<dbReference type="SMART" id="SM00701">
    <property type="entry name" value="PGRP"/>
    <property type="match status" value="1"/>
</dbReference>
<dbReference type="Gene3D" id="3.40.80.10">
    <property type="entry name" value="Peptidoglycan recognition protein-like"/>
    <property type="match status" value="1"/>
</dbReference>
<protein>
    <recommendedName>
        <fullName evidence="2">Peptidoglycan recognition protein family domain-containing protein</fullName>
    </recommendedName>
</protein>
<feature type="domain" description="Peptidoglycan recognition protein family" evidence="2">
    <location>
        <begin position="154"/>
        <end position="266"/>
    </location>
</feature>
<comment type="similarity">
    <text evidence="1">Belongs to the N-acetylmuramoyl-L-alanine amidase 2 family.</text>
</comment>
<organism evidence="3 4">
    <name type="scientific">Zosterops borbonicus</name>
    <dbReference type="NCBI Taxonomy" id="364589"/>
    <lineage>
        <taxon>Eukaryota</taxon>
        <taxon>Metazoa</taxon>
        <taxon>Chordata</taxon>
        <taxon>Craniata</taxon>
        <taxon>Vertebrata</taxon>
        <taxon>Euteleostomi</taxon>
        <taxon>Archelosauria</taxon>
        <taxon>Archosauria</taxon>
        <taxon>Dinosauria</taxon>
        <taxon>Saurischia</taxon>
        <taxon>Theropoda</taxon>
        <taxon>Coelurosauria</taxon>
        <taxon>Aves</taxon>
        <taxon>Neognathae</taxon>
        <taxon>Neoaves</taxon>
        <taxon>Telluraves</taxon>
        <taxon>Australaves</taxon>
        <taxon>Passeriformes</taxon>
        <taxon>Sylvioidea</taxon>
        <taxon>Zosteropidae</taxon>
        <taxon>Zosterops</taxon>
    </lineage>
</organism>
<comment type="caution">
    <text evidence="3">The sequence shown here is derived from an EMBL/GenBank/DDBJ whole genome shotgun (WGS) entry which is preliminary data.</text>
</comment>
<dbReference type="PANTHER" id="PTHR11022">
    <property type="entry name" value="PEPTIDOGLYCAN RECOGNITION PROTEIN"/>
    <property type="match status" value="1"/>
</dbReference>
<feature type="non-terminal residue" evidence="3">
    <location>
        <position position="267"/>
    </location>
</feature>
<evidence type="ECO:0000313" key="4">
    <source>
        <dbReference type="Proteomes" id="UP000796761"/>
    </source>
</evidence>
<dbReference type="SUPFAM" id="SSF55846">
    <property type="entry name" value="N-acetylmuramoyl-L-alanine amidase-like"/>
    <property type="match status" value="1"/>
</dbReference>
<dbReference type="PANTHER" id="PTHR11022:SF66">
    <property type="entry name" value="N-ACETYLMURAMOYL-L-ALANINE AMIDASE"/>
    <property type="match status" value="1"/>
</dbReference>
<dbReference type="GO" id="GO:0009253">
    <property type="term" value="P:peptidoglycan catabolic process"/>
    <property type="evidence" value="ECO:0007669"/>
    <property type="project" value="InterPro"/>
</dbReference>
<gene>
    <name evidence="3" type="ORF">HGM15179_020175</name>
</gene>
<evidence type="ECO:0000313" key="3">
    <source>
        <dbReference type="EMBL" id="TRZ06932.1"/>
    </source>
</evidence>
<dbReference type="InterPro" id="IPR036505">
    <property type="entry name" value="Amidase/PGRP_sf"/>
</dbReference>
<dbReference type="AlphaFoldDB" id="A0A8K1D8I2"/>
<sequence length="267" mass="28661">VLGEPAGTPDRPLALTPGLLLTELLHNWSTPELVALAPLLSGIEALGTSFLLVQGRDNNATALGPGSSWGDAMDGVVLGTQLAQGPLSVAELLRSNYGTGNGLEGWLEKEMAEFLGVLRTLLPSPELLREVGTQEVAAMAPWAAREFSKRYVCPTIVPHCLWDACPCRGTLALLRPLLSSVILHHSLEPAWPCQTLGACACTMRDMQCFHQDTRAWDNIAYRSLSPPRGRGWHWGGAHTKGYNTQGFGVGITGDFMATLPDPDTLAL</sequence>
<dbReference type="InterPro" id="IPR015510">
    <property type="entry name" value="PGRP"/>
</dbReference>
<reference evidence="3" key="1">
    <citation type="submission" date="2019-04" db="EMBL/GenBank/DDBJ databases">
        <title>Genome assembly of Zosterops borbonicus 15179.</title>
        <authorList>
            <person name="Leroy T."/>
            <person name="Anselmetti Y."/>
            <person name="Tilak M.-K."/>
            <person name="Nabholz B."/>
        </authorList>
    </citation>
    <scope>NUCLEOTIDE SEQUENCE</scope>
    <source>
        <strain evidence="3">HGM_15179</strain>
        <tissue evidence="3">Muscle</tissue>
    </source>
</reference>
<evidence type="ECO:0000259" key="2">
    <source>
        <dbReference type="SMART" id="SM00701"/>
    </source>
</evidence>